<dbReference type="PROSITE" id="PS00356">
    <property type="entry name" value="HTH_LACI_1"/>
    <property type="match status" value="1"/>
</dbReference>
<dbReference type="InterPro" id="IPR046335">
    <property type="entry name" value="LacI/GalR-like_sensor"/>
</dbReference>
<dbReference type="InterPro" id="IPR010982">
    <property type="entry name" value="Lambda_DNA-bd_dom_sf"/>
</dbReference>
<dbReference type="eggNOG" id="COG1609">
    <property type="taxonomic scope" value="Bacteria"/>
</dbReference>
<dbReference type="AlphaFoldDB" id="Q3BS54"/>
<dbReference type="CDD" id="cd01392">
    <property type="entry name" value="HTH_LacI"/>
    <property type="match status" value="1"/>
</dbReference>
<reference evidence="5 6" key="1">
    <citation type="journal article" date="2005" name="J. Bacteriol.">
        <title>Insights into genome plasticity and pathogenicity of the plant pathogenic Bacterium Xanthomonas campestris pv. vesicatoria revealed by the complete genome sequence.</title>
        <authorList>
            <person name="Thieme F."/>
            <person name="Koebnik R."/>
            <person name="Bekel T."/>
            <person name="Berger C."/>
            <person name="Boch J."/>
            <person name="Buettner D."/>
            <person name="Caldana C."/>
            <person name="Gaigalat L."/>
            <person name="Goesmann A."/>
            <person name="Kay S."/>
            <person name="Kirchner O."/>
            <person name="Lanz C."/>
            <person name="Linke B."/>
            <person name="McHardy A.C."/>
            <person name="Meyer F."/>
            <person name="Mittenhuber G."/>
            <person name="Nies D.H."/>
            <person name="Niesbach-Kloesgen U."/>
            <person name="Patschkowski T."/>
            <person name="Rueckert C."/>
            <person name="Rupp O."/>
            <person name="Schneicker S."/>
            <person name="Schuster S.C."/>
            <person name="Vorhoelter F.J."/>
            <person name="Weber E."/>
            <person name="Puehler A."/>
            <person name="Bonas U."/>
            <person name="Bartels D."/>
            <person name="Kaiser O."/>
        </authorList>
    </citation>
    <scope>NUCLEOTIDE SEQUENCE [LARGE SCALE GENOMIC DNA]</scope>
    <source>
        <strain evidence="5 6">85-10</strain>
    </source>
</reference>
<organism evidence="6">
    <name type="scientific">Xanthomonas euvesicatoria pv. vesicatoria (strain 85-10)</name>
    <name type="common">Xanthomonas campestris pv. vesicatoria</name>
    <dbReference type="NCBI Taxonomy" id="316273"/>
    <lineage>
        <taxon>Bacteria</taxon>
        <taxon>Pseudomonadati</taxon>
        <taxon>Pseudomonadota</taxon>
        <taxon>Gammaproteobacteria</taxon>
        <taxon>Lysobacterales</taxon>
        <taxon>Lysobacteraceae</taxon>
        <taxon>Xanthomonas</taxon>
    </lineage>
</organism>
<dbReference type="Gene3D" id="1.10.260.40">
    <property type="entry name" value="lambda repressor-like DNA-binding domains"/>
    <property type="match status" value="1"/>
</dbReference>
<evidence type="ECO:0000313" key="6">
    <source>
        <dbReference type="Proteomes" id="UP000007069"/>
    </source>
</evidence>
<dbReference type="STRING" id="456327.BJD11_09475"/>
<evidence type="ECO:0000256" key="1">
    <source>
        <dbReference type="ARBA" id="ARBA00023015"/>
    </source>
</evidence>
<proteinExistence type="predicted"/>
<dbReference type="InterPro" id="IPR000843">
    <property type="entry name" value="HTH_LacI"/>
</dbReference>
<dbReference type="Pfam" id="PF13377">
    <property type="entry name" value="Peripla_BP_3"/>
    <property type="match status" value="1"/>
</dbReference>
<dbReference type="KEGG" id="xcv:XCV2678"/>
<sequence length="374" mass="40230">MGTFPRSRSMCGAQKRCSAFGLASRPAPRLGQGAQNGAGTVPVSISINDVARVAGVSKSTVSRALGSGPVSEEVRAKVEAAVRQTGYRPNLMARRLRSQQSGILGVIVADIRNPYFTALIRAVEEVAYRAGMRVTLCNTDEDPEREALYLELMQEERITGLIFAPTRVTVGRMHELALDYPTVLVDRAGPGSRYDSVVLDNGAAMAELVAHLQAQGYRRIGGLFGSTSTTAAERRDGYLAAMRAQGLQPDYREVAPTAEAAIAELGAWLANDQRPEAIVTSNSLLLMGALKAARTAGLRLPQDLALAGFDNERWTDLVEPGITVVEQPVEDMGRAAMSLLLERLSNRQLPIRRLVMTGRCVVRGSTAARMPGVV</sequence>
<dbReference type="SMART" id="SM00354">
    <property type="entry name" value="HTH_LACI"/>
    <property type="match status" value="1"/>
</dbReference>
<evidence type="ECO:0000256" key="2">
    <source>
        <dbReference type="ARBA" id="ARBA00023125"/>
    </source>
</evidence>
<accession>Q3BS54</accession>
<keyword evidence="2" id="KW-0238">DNA-binding</keyword>
<keyword evidence="3" id="KW-0804">Transcription</keyword>
<dbReference type="PANTHER" id="PTHR30146:SF145">
    <property type="entry name" value="RIBOSE OPERON REPRESSOR"/>
    <property type="match status" value="1"/>
</dbReference>
<dbReference type="SUPFAM" id="SSF53822">
    <property type="entry name" value="Periplasmic binding protein-like I"/>
    <property type="match status" value="1"/>
</dbReference>
<evidence type="ECO:0000313" key="5">
    <source>
        <dbReference type="EMBL" id="CAJ24355.1"/>
    </source>
</evidence>
<name>Q3BS54_XANE5</name>
<dbReference type="PROSITE" id="PS50932">
    <property type="entry name" value="HTH_LACI_2"/>
    <property type="match status" value="1"/>
</dbReference>
<dbReference type="EMBL" id="AM039952">
    <property type="protein sequence ID" value="CAJ24355.1"/>
    <property type="molecule type" value="Genomic_DNA"/>
</dbReference>
<protein>
    <submittedName>
        <fullName evidence="5">Transcriptional regulator, LacI family</fullName>
    </submittedName>
</protein>
<dbReference type="SUPFAM" id="SSF47413">
    <property type="entry name" value="lambda repressor-like DNA-binding domains"/>
    <property type="match status" value="1"/>
</dbReference>
<dbReference type="InterPro" id="IPR028082">
    <property type="entry name" value="Peripla_BP_I"/>
</dbReference>
<dbReference type="Pfam" id="PF00356">
    <property type="entry name" value="LacI"/>
    <property type="match status" value="1"/>
</dbReference>
<gene>
    <name evidence="5" type="primary">fruR</name>
    <name evidence="5" type="ordered locus">XCV2678</name>
</gene>
<keyword evidence="1" id="KW-0805">Transcription regulation</keyword>
<dbReference type="Gene3D" id="3.40.50.2300">
    <property type="match status" value="2"/>
</dbReference>
<dbReference type="GO" id="GO:0003700">
    <property type="term" value="F:DNA-binding transcription factor activity"/>
    <property type="evidence" value="ECO:0007669"/>
    <property type="project" value="TreeGrafter"/>
</dbReference>
<dbReference type="PANTHER" id="PTHR30146">
    <property type="entry name" value="LACI-RELATED TRANSCRIPTIONAL REPRESSOR"/>
    <property type="match status" value="1"/>
</dbReference>
<dbReference type="GO" id="GO:0000976">
    <property type="term" value="F:transcription cis-regulatory region binding"/>
    <property type="evidence" value="ECO:0007669"/>
    <property type="project" value="TreeGrafter"/>
</dbReference>
<dbReference type="Proteomes" id="UP000007069">
    <property type="component" value="Chromosome"/>
</dbReference>
<evidence type="ECO:0000256" key="3">
    <source>
        <dbReference type="ARBA" id="ARBA00023163"/>
    </source>
</evidence>
<dbReference type="HOGENOM" id="CLU_037628_6_1_6"/>
<feature type="domain" description="HTH lacI-type" evidence="4">
    <location>
        <begin position="45"/>
        <end position="98"/>
    </location>
</feature>
<evidence type="ECO:0000259" key="4">
    <source>
        <dbReference type="PROSITE" id="PS50932"/>
    </source>
</evidence>